<reference evidence="4 5" key="1">
    <citation type="submission" date="2020-08" db="EMBL/GenBank/DDBJ databases">
        <title>Genomic Encyclopedia of Type Strains, Phase III (KMG-III): the genomes of soil and plant-associated and newly described type strains.</title>
        <authorList>
            <person name="Whitman W."/>
        </authorList>
    </citation>
    <scope>NUCLEOTIDE SEQUENCE [LARGE SCALE GENOMIC DNA]</scope>
    <source>
        <strain evidence="4 5">CECT 8960</strain>
    </source>
</reference>
<dbReference type="CDD" id="cd00093">
    <property type="entry name" value="HTH_XRE"/>
    <property type="match status" value="1"/>
</dbReference>
<feature type="transmembrane region" description="Helical" evidence="2">
    <location>
        <begin position="526"/>
        <end position="544"/>
    </location>
</feature>
<evidence type="ECO:0000313" key="4">
    <source>
        <dbReference type="EMBL" id="MBB4909411.1"/>
    </source>
</evidence>
<dbReference type="InterPro" id="IPR001387">
    <property type="entry name" value="Cro/C1-type_HTH"/>
</dbReference>
<evidence type="ECO:0000256" key="1">
    <source>
        <dbReference type="SAM" id="MobiDB-lite"/>
    </source>
</evidence>
<keyword evidence="2" id="KW-1133">Transmembrane helix</keyword>
<dbReference type="Gene3D" id="3.40.50.300">
    <property type="entry name" value="P-loop containing nucleotide triphosphate hydrolases"/>
    <property type="match status" value="1"/>
</dbReference>
<accession>A0A7W7Q9A5</accession>
<dbReference type="Proteomes" id="UP000520767">
    <property type="component" value="Unassembled WGS sequence"/>
</dbReference>
<dbReference type="Pfam" id="PF01381">
    <property type="entry name" value="HTH_3"/>
    <property type="match status" value="1"/>
</dbReference>
<dbReference type="SUPFAM" id="SSF47413">
    <property type="entry name" value="lambda repressor-like DNA-binding domains"/>
    <property type="match status" value="1"/>
</dbReference>
<keyword evidence="2" id="KW-0812">Transmembrane</keyword>
<feature type="compositionally biased region" description="Basic and acidic residues" evidence="1">
    <location>
        <begin position="1"/>
        <end position="12"/>
    </location>
</feature>
<feature type="transmembrane region" description="Helical" evidence="2">
    <location>
        <begin position="470"/>
        <end position="492"/>
    </location>
</feature>
<comment type="caution">
    <text evidence="4">The sequence shown here is derived from an EMBL/GenBank/DDBJ whole genome shotgun (WGS) entry which is preliminary data.</text>
</comment>
<feature type="transmembrane region" description="Helical" evidence="2">
    <location>
        <begin position="605"/>
        <end position="630"/>
    </location>
</feature>
<feature type="transmembrane region" description="Helical" evidence="2">
    <location>
        <begin position="564"/>
        <end position="584"/>
    </location>
</feature>
<protein>
    <submittedName>
        <fullName evidence="4">Transcriptional regulator with XRE-family HTH domain</fullName>
    </submittedName>
</protein>
<dbReference type="InterPro" id="IPR007111">
    <property type="entry name" value="NACHT_NTPase"/>
</dbReference>
<dbReference type="Pfam" id="PF05729">
    <property type="entry name" value="NACHT"/>
    <property type="match status" value="1"/>
</dbReference>
<dbReference type="PROSITE" id="PS50943">
    <property type="entry name" value="HTH_CROC1"/>
    <property type="match status" value="1"/>
</dbReference>
<feature type="domain" description="HTH cro/C1-type" evidence="3">
    <location>
        <begin position="1"/>
        <end position="48"/>
    </location>
</feature>
<feature type="region of interest" description="Disordered" evidence="1">
    <location>
        <begin position="56"/>
        <end position="78"/>
    </location>
</feature>
<organism evidence="4 5">
    <name type="scientific">Actinophytocola algeriensis</name>
    <dbReference type="NCBI Taxonomy" id="1768010"/>
    <lineage>
        <taxon>Bacteria</taxon>
        <taxon>Bacillati</taxon>
        <taxon>Actinomycetota</taxon>
        <taxon>Actinomycetes</taxon>
        <taxon>Pseudonocardiales</taxon>
        <taxon>Pseudonocardiaceae</taxon>
    </lineage>
</organism>
<dbReference type="AlphaFoldDB" id="A0A7W7Q9A5"/>
<proteinExistence type="predicted"/>
<feature type="transmembrane region" description="Helical" evidence="2">
    <location>
        <begin position="650"/>
        <end position="670"/>
    </location>
</feature>
<feature type="region of interest" description="Disordered" evidence="1">
    <location>
        <begin position="1"/>
        <end position="30"/>
    </location>
</feature>
<keyword evidence="2" id="KW-0472">Membrane</keyword>
<dbReference type="InterPro" id="IPR027417">
    <property type="entry name" value="P-loop_NTPase"/>
</dbReference>
<feature type="transmembrane region" description="Helical" evidence="2">
    <location>
        <begin position="439"/>
        <end position="464"/>
    </location>
</feature>
<gene>
    <name evidence="4" type="ORF">FHR82_005669</name>
</gene>
<sequence length="735" mass="79539">MTQEGLAERSELGVRTIRGLETGERADPRVGTVRRLADALELADTERVELFAAAGHTQHPQPQPQPREPERPPANPRLTDAADQLAHAVRARWQREEEQRQIHDPFPLPVRWRTVEGELTDSWTNIRKAAVGGRASPLNLSGRLDQIVDVYRKVESGRLVVLGQAGSGKTILALRFVLDVLKTRAETDAVPVIFSLGSWHPTTTPLRDWLTDQLLRDHPGLAAPGPDGSSLAAALVAEDRILPVLDGFDEIARGLHRAALEALNKTTLPLLLTSRNEEYAAAVAGTDVLTSAAGVRMTDLTATDLADYLPRTTRKHGGTAWTPVLDELRDHPDSIAGTNLATVLTTPLMVGLARTIYSDTPDHDPAVLLDTARFPTPEAVEEHLLGNFVPTVYREQAEDRRFDPDRVRHWLGYLAHHLARRGTHDLEWWRFGTSLRRPVRVLVVALVIAVVVGGVDIVAEAIIMGGLTRYGVVFGTLLGLVGGLAFGLAHGLTAKHQPVALRPSRVRLRLRGRVHRRGHLAARTRLGAAAGMTAGLLLGIMRELTSSIVLGVGRGIQYGMTDALVFGVVFALGGGLALGLMAWCETPLDITSAGSPGDLLRADRGTVVVQVLVFGPAFAVVVTGATWLAVELLNLLPAGARLGMTFMWNPLFGMALGLVGGIGGGLGYALSLTAWGQWVVFGRVWLPLTGRLPFAVTAFLDDAYRRGVLRRAGAVYQFRHARLQDHLAATYAAGR</sequence>
<keyword evidence="5" id="KW-1185">Reference proteome</keyword>
<dbReference type="Gene3D" id="1.10.260.40">
    <property type="entry name" value="lambda repressor-like DNA-binding domains"/>
    <property type="match status" value="1"/>
</dbReference>
<evidence type="ECO:0000259" key="3">
    <source>
        <dbReference type="PROSITE" id="PS50943"/>
    </source>
</evidence>
<name>A0A7W7Q9A5_9PSEU</name>
<evidence type="ECO:0000256" key="2">
    <source>
        <dbReference type="SAM" id="Phobius"/>
    </source>
</evidence>
<dbReference type="GO" id="GO:0003677">
    <property type="term" value="F:DNA binding"/>
    <property type="evidence" value="ECO:0007669"/>
    <property type="project" value="InterPro"/>
</dbReference>
<dbReference type="EMBL" id="JACHJQ010000006">
    <property type="protein sequence ID" value="MBB4909411.1"/>
    <property type="molecule type" value="Genomic_DNA"/>
</dbReference>
<dbReference type="SUPFAM" id="SSF52540">
    <property type="entry name" value="P-loop containing nucleoside triphosphate hydrolases"/>
    <property type="match status" value="1"/>
</dbReference>
<dbReference type="InterPro" id="IPR010982">
    <property type="entry name" value="Lambda_DNA-bd_dom_sf"/>
</dbReference>
<evidence type="ECO:0000313" key="5">
    <source>
        <dbReference type="Proteomes" id="UP000520767"/>
    </source>
</evidence>